<dbReference type="PROSITE" id="PS50045">
    <property type="entry name" value="SIGMA54_INTERACT_4"/>
    <property type="match status" value="1"/>
</dbReference>
<dbReference type="Gene3D" id="3.40.50.300">
    <property type="entry name" value="P-loop containing nucleotide triphosphate hydrolases"/>
    <property type="match status" value="1"/>
</dbReference>
<evidence type="ECO:0000256" key="4">
    <source>
        <dbReference type="ARBA" id="ARBA00022840"/>
    </source>
</evidence>
<dbReference type="Pfam" id="PF03610">
    <property type="entry name" value="EIIA-man"/>
    <property type="match status" value="1"/>
</dbReference>
<keyword evidence="4" id="KW-0067">ATP-binding</keyword>
<dbReference type="Proteomes" id="UP000623681">
    <property type="component" value="Unassembled WGS sequence"/>
</dbReference>
<protein>
    <submittedName>
        <fullName evidence="9">Sigma 54-interacting transcriptional regulator</fullName>
    </submittedName>
</protein>
<evidence type="ECO:0000313" key="9">
    <source>
        <dbReference type="EMBL" id="MBL4932730.1"/>
    </source>
</evidence>
<evidence type="ECO:0000259" key="6">
    <source>
        <dbReference type="PROSITE" id="PS50045"/>
    </source>
</evidence>
<dbReference type="PROSITE" id="PS00676">
    <property type="entry name" value="SIGMA54_INTERACT_2"/>
    <property type="match status" value="1"/>
</dbReference>
<dbReference type="InterPro" id="IPR025943">
    <property type="entry name" value="Sigma_54_int_dom_ATP-bd_2"/>
</dbReference>
<dbReference type="SUPFAM" id="SSF46785">
    <property type="entry name" value="Winged helix' DNA-binding domain"/>
    <property type="match status" value="1"/>
</dbReference>
<dbReference type="InterPro" id="IPR003593">
    <property type="entry name" value="AAA+_ATPase"/>
</dbReference>
<dbReference type="GO" id="GO:0016020">
    <property type="term" value="C:membrane"/>
    <property type="evidence" value="ECO:0007669"/>
    <property type="project" value="InterPro"/>
</dbReference>
<dbReference type="SUPFAM" id="SSF63520">
    <property type="entry name" value="PTS-regulatory domain, PRD"/>
    <property type="match status" value="2"/>
</dbReference>
<reference evidence="9" key="1">
    <citation type="submission" date="2021-01" db="EMBL/GenBank/DDBJ databases">
        <title>Genome public.</title>
        <authorList>
            <person name="Liu C."/>
            <person name="Sun Q."/>
        </authorList>
    </citation>
    <scope>NUCLEOTIDE SEQUENCE</scope>
    <source>
        <strain evidence="9">YIM B02565</strain>
    </source>
</reference>
<name>A0A937K5T2_9CLOT</name>
<keyword evidence="3" id="KW-0418">Kinase</keyword>
<keyword evidence="5" id="KW-0238">DNA-binding</keyword>
<dbReference type="SUPFAM" id="SSF52540">
    <property type="entry name" value="P-loop containing nucleoside triphosphate hydrolases"/>
    <property type="match status" value="1"/>
</dbReference>
<evidence type="ECO:0000259" key="7">
    <source>
        <dbReference type="PROSITE" id="PS51096"/>
    </source>
</evidence>
<feature type="domain" description="Sigma-54 factor interaction" evidence="6">
    <location>
        <begin position="93"/>
        <end position="327"/>
    </location>
</feature>
<dbReference type="GO" id="GO:0003677">
    <property type="term" value="F:DNA binding"/>
    <property type="evidence" value="ECO:0007669"/>
    <property type="project" value="UniProtKB-KW"/>
</dbReference>
<dbReference type="InterPro" id="IPR033887">
    <property type="entry name" value="PTS_IIA_man"/>
</dbReference>
<keyword evidence="10" id="KW-1185">Reference proteome</keyword>
<comment type="caution">
    <text evidence="9">The sequence shown here is derived from an EMBL/GenBank/DDBJ whole genome shotgun (WGS) entry which is preliminary data.</text>
</comment>
<dbReference type="RefSeq" id="WP_202768073.1">
    <property type="nucleotide sequence ID" value="NZ_JAESWA010000022.1"/>
</dbReference>
<evidence type="ECO:0000313" key="10">
    <source>
        <dbReference type="Proteomes" id="UP000623681"/>
    </source>
</evidence>
<dbReference type="InterPro" id="IPR036634">
    <property type="entry name" value="PRD_sf"/>
</dbReference>
<feature type="domain" description="PRD" evidence="8">
    <location>
        <begin position="456"/>
        <end position="561"/>
    </location>
</feature>
<organism evidence="9 10">
    <name type="scientific">Clostridium paridis</name>
    <dbReference type="NCBI Taxonomy" id="2803863"/>
    <lineage>
        <taxon>Bacteria</taxon>
        <taxon>Bacillati</taxon>
        <taxon>Bacillota</taxon>
        <taxon>Clostridia</taxon>
        <taxon>Eubacteriales</taxon>
        <taxon>Clostridiaceae</taxon>
        <taxon>Clostridium</taxon>
    </lineage>
</organism>
<dbReference type="Pfam" id="PF00874">
    <property type="entry name" value="PRD"/>
    <property type="match status" value="2"/>
</dbReference>
<dbReference type="GO" id="GO:0005524">
    <property type="term" value="F:ATP binding"/>
    <property type="evidence" value="ECO:0007669"/>
    <property type="project" value="UniProtKB-KW"/>
</dbReference>
<dbReference type="InterPro" id="IPR002078">
    <property type="entry name" value="Sigma_54_int"/>
</dbReference>
<evidence type="ECO:0000256" key="5">
    <source>
        <dbReference type="ARBA" id="ARBA00023125"/>
    </source>
</evidence>
<dbReference type="Gene3D" id="1.10.1790.10">
    <property type="entry name" value="PRD domain"/>
    <property type="match status" value="2"/>
</dbReference>
<dbReference type="InterPro" id="IPR011608">
    <property type="entry name" value="PRD"/>
</dbReference>
<dbReference type="GO" id="GO:0006355">
    <property type="term" value="P:regulation of DNA-templated transcription"/>
    <property type="evidence" value="ECO:0007669"/>
    <property type="project" value="InterPro"/>
</dbReference>
<dbReference type="EMBL" id="JAESWA010000022">
    <property type="protein sequence ID" value="MBL4932730.1"/>
    <property type="molecule type" value="Genomic_DNA"/>
</dbReference>
<feature type="domain" description="PRD" evidence="8">
    <location>
        <begin position="812"/>
        <end position="916"/>
    </location>
</feature>
<keyword evidence="2" id="KW-0547">Nucleotide-binding</keyword>
<evidence type="ECO:0000256" key="1">
    <source>
        <dbReference type="ARBA" id="ARBA00022679"/>
    </source>
</evidence>
<dbReference type="PANTHER" id="PTHR32071:SF38">
    <property type="entry name" value="PSP OPERON TRANSCRIPTIONAL ACTIVATOR"/>
    <property type="match status" value="1"/>
</dbReference>
<evidence type="ECO:0000256" key="3">
    <source>
        <dbReference type="ARBA" id="ARBA00022777"/>
    </source>
</evidence>
<gene>
    <name evidence="9" type="ORF">JK634_13020</name>
</gene>
<dbReference type="CDD" id="cd00006">
    <property type="entry name" value="PTS_IIA_man"/>
    <property type="match status" value="1"/>
</dbReference>
<dbReference type="InterPro" id="IPR004701">
    <property type="entry name" value="PTS_EIIA_man-typ"/>
</dbReference>
<dbReference type="Pfam" id="PF00158">
    <property type="entry name" value="Sigma54_activat"/>
    <property type="match status" value="1"/>
</dbReference>
<dbReference type="AlphaFoldDB" id="A0A937K5T2"/>
<evidence type="ECO:0000256" key="2">
    <source>
        <dbReference type="ARBA" id="ARBA00022741"/>
    </source>
</evidence>
<accession>A0A937K5T2</accession>
<evidence type="ECO:0000259" key="8">
    <source>
        <dbReference type="PROSITE" id="PS51372"/>
    </source>
</evidence>
<keyword evidence="1" id="KW-0808">Transferase</keyword>
<feature type="domain" description="PTS EIIA type-4" evidence="7">
    <location>
        <begin position="565"/>
        <end position="688"/>
    </location>
</feature>
<dbReference type="SMART" id="SM00382">
    <property type="entry name" value="AAA"/>
    <property type="match status" value="1"/>
</dbReference>
<dbReference type="GO" id="GO:0016301">
    <property type="term" value="F:kinase activity"/>
    <property type="evidence" value="ECO:0007669"/>
    <property type="project" value="UniProtKB-KW"/>
</dbReference>
<proteinExistence type="predicted"/>
<dbReference type="PROSITE" id="PS51372">
    <property type="entry name" value="PRD_2"/>
    <property type="match status" value="2"/>
</dbReference>
<dbReference type="SUPFAM" id="SSF53062">
    <property type="entry name" value="PTS system fructose IIA component-like"/>
    <property type="match status" value="1"/>
</dbReference>
<dbReference type="Gene3D" id="3.40.50.510">
    <property type="entry name" value="Phosphotransferase system, mannose-type IIA component"/>
    <property type="match status" value="1"/>
</dbReference>
<dbReference type="GO" id="GO:0009401">
    <property type="term" value="P:phosphoenolpyruvate-dependent sugar phosphotransferase system"/>
    <property type="evidence" value="ECO:0007669"/>
    <property type="project" value="InterPro"/>
</dbReference>
<dbReference type="InterPro" id="IPR036390">
    <property type="entry name" value="WH_DNA-bd_sf"/>
</dbReference>
<dbReference type="PROSITE" id="PS51096">
    <property type="entry name" value="PTS_EIIA_TYPE_4"/>
    <property type="match status" value="1"/>
</dbReference>
<dbReference type="PANTHER" id="PTHR32071">
    <property type="entry name" value="TRANSCRIPTIONAL REGULATORY PROTEIN"/>
    <property type="match status" value="1"/>
</dbReference>
<dbReference type="InterPro" id="IPR027417">
    <property type="entry name" value="P-loop_NTPase"/>
</dbReference>
<sequence>MSKLDDVYHAIVELQKSFAEGVTANDVSNFLELDRANVSRYLNQLYKEKKVKKIDGRPVVYSAIEENREVQTKDDSVKSNDTLKIVNNSLDSMVGADLSLQVPIQQAKAAILYPPRGLHTLILGETGVGKSMFAELMYTFAKESGALDSNAPFVRFNCADYADNPQLVIAQIFGVKKGAYTGAESDREGLLKKADGGMIFLDEIHRLSPQAQEMLFTYIDKGYFRPLGDTENLIHVDAQIIAATTEDPASYLLKTFTRRIPMTITLPSLKERSLKERYYLLQDFIKGESNRLGKSIYFNKNALISFFLYDCPNNIGQLRSDIQLSCAKAFLNYKANGRNYIIVEQNDIPQRVQRGLMKLQEHRDEIDDILLNVGDVLRFSFKDQDDNFPVIELDDSDISKREFFYDIIENKLEVLRQKGIEEKQINEILNIDIERYFNKYIMDLPEKFRKDEISKIVDIKIVDLVEKIINLASAKLARDFDEKVYFGLALHLQGSIERVKQGKKIYHPKLNLIRAQYGNEFLVAMEVAKFIDDAFDIQIPLDEIGYLTMFLAAKPYEVDIKKEGKVGVLVIMHGHSTASSMVEVANSLIGEEYVEALDMPLSMKAEDMLKLAKSKIKNMHKGKGILLLVDMGSLTNFGEIIKVETGISIKTIDMVTTLLVIEAGRKALNGRDLDSVYDSCVEVSRFGVKGAIENSPKRKMPLIITTCFTGEGSAERIKEILKKKLKYGSSLKIIPLNILDKKEFYDNVAELKEKYEPLAIVGTVNLTLDNIPFISAPDILTSEGIQKLDELIEAEEDFIKVSDSIDEQIPEIEGKKLVEDIRFSLSEMEELLNKEIPHNVKIGMIMHICFLIDTIKNGGKEREFPNLNKYRSSFSKEFILVKQALKNMEREYDLNIVDSEIAFIVRMIVENTKTVY</sequence>
<dbReference type="InterPro" id="IPR036662">
    <property type="entry name" value="PTS_EIIA_man-typ_sf"/>
</dbReference>
<dbReference type="CDD" id="cd00009">
    <property type="entry name" value="AAA"/>
    <property type="match status" value="1"/>
</dbReference>